<dbReference type="SUPFAM" id="SSF117991">
    <property type="entry name" value="YbeD/HP0495-like"/>
    <property type="match status" value="1"/>
</dbReference>
<proteinExistence type="predicted"/>
<sequence length="95" mass="10555">MDSNNSDEFYKKLKDQLADTSVWPAKYMYKFIVPSIPEKTDSISTIFDGLGAIIEHKVSSKGTYTSVSIKVTMSSPEAVIEKYKEVGKIEGVISL</sequence>
<evidence type="ECO:0000313" key="2">
    <source>
        <dbReference type="Proteomes" id="UP001194729"/>
    </source>
</evidence>
<accession>A0ABS0A5D4</accession>
<keyword evidence="2" id="KW-1185">Reference proteome</keyword>
<organism evidence="1 2">
    <name type="scientific">Nonlabens mediterrranea</name>
    <dbReference type="NCBI Taxonomy" id="1419947"/>
    <lineage>
        <taxon>Bacteria</taxon>
        <taxon>Pseudomonadati</taxon>
        <taxon>Bacteroidota</taxon>
        <taxon>Flavobacteriia</taxon>
        <taxon>Flavobacteriales</taxon>
        <taxon>Flavobacteriaceae</taxon>
        <taxon>Nonlabens</taxon>
    </lineage>
</organism>
<evidence type="ECO:0000313" key="1">
    <source>
        <dbReference type="EMBL" id="MBF4984524.1"/>
    </source>
</evidence>
<comment type="caution">
    <text evidence="1">The sequence shown here is derived from an EMBL/GenBank/DDBJ whole genome shotgun (WGS) entry which is preliminary data.</text>
</comment>
<protein>
    <submittedName>
        <fullName evidence="1">DUF493 family protein</fullName>
    </submittedName>
</protein>
<dbReference type="EMBL" id="JADKYU010000481">
    <property type="protein sequence ID" value="MBF4984524.1"/>
    <property type="molecule type" value="Genomic_DNA"/>
</dbReference>
<name>A0ABS0A5D4_9FLAO</name>
<gene>
    <name evidence="1" type="ORF">FNJ87_09360</name>
</gene>
<reference evidence="1 2" key="1">
    <citation type="submission" date="2020-11" db="EMBL/GenBank/DDBJ databases">
        <title>P. mediterranea TC4 genome.</title>
        <authorList>
            <person name="Molmeret M."/>
        </authorList>
    </citation>
    <scope>NUCLEOTIDE SEQUENCE [LARGE SCALE GENOMIC DNA]</scope>
    <source>
        <strain evidence="1 2">TC4</strain>
    </source>
</reference>
<dbReference type="Proteomes" id="UP001194729">
    <property type="component" value="Unassembled WGS sequence"/>
</dbReference>
<dbReference type="InterPro" id="IPR007454">
    <property type="entry name" value="UPF0250_YbeD-like"/>
</dbReference>
<dbReference type="Pfam" id="PF04359">
    <property type="entry name" value="DUF493"/>
    <property type="match status" value="1"/>
</dbReference>
<dbReference type="Gene3D" id="3.30.70.260">
    <property type="match status" value="1"/>
</dbReference>
<dbReference type="InterPro" id="IPR027471">
    <property type="entry name" value="YbeD-like_sf"/>
</dbReference>